<evidence type="ECO:0000313" key="1">
    <source>
        <dbReference type="EMBL" id="CAY78483.1"/>
    </source>
</evidence>
<dbReference type="HOGENOM" id="CLU_3377405_0_0_1"/>
<dbReference type="AlphaFoldDB" id="C8Z4P4"/>
<organism evidence="1 2">
    <name type="scientific">Saccharomyces cerevisiae (strain Lalvin EC1118 / Prise de mousse)</name>
    <name type="common">Baker's yeast</name>
    <dbReference type="NCBI Taxonomy" id="643680"/>
    <lineage>
        <taxon>Eukaryota</taxon>
        <taxon>Fungi</taxon>
        <taxon>Dikarya</taxon>
        <taxon>Ascomycota</taxon>
        <taxon>Saccharomycotina</taxon>
        <taxon>Saccharomycetes</taxon>
        <taxon>Saccharomycetales</taxon>
        <taxon>Saccharomycetaceae</taxon>
        <taxon>Saccharomyces</taxon>
    </lineage>
</organism>
<evidence type="ECO:0000313" key="2">
    <source>
        <dbReference type="Proteomes" id="UP000000286"/>
    </source>
</evidence>
<proteinExistence type="predicted"/>
<reference evidence="1 2" key="1">
    <citation type="journal article" date="2009" name="Proc. Natl. Acad. Sci. U.S.A.">
        <title>Eukaryote-to-eukaryote gene transfer events revealed by the genome sequence of the wine yeast Saccharomyces cerevisiae EC1118.</title>
        <authorList>
            <person name="Novo M."/>
            <person name="Bigey F."/>
            <person name="Beyne E."/>
            <person name="Galeote V."/>
            <person name="Gavory F."/>
            <person name="Mallet S."/>
            <person name="Cambot B."/>
            <person name="Legras J.L."/>
            <person name="Wincker P."/>
            <person name="Casaregola S."/>
            <person name="Dequin S."/>
        </authorList>
    </citation>
    <scope>NUCLEOTIDE SEQUENCE [LARGE SCALE GENOMIC DNA]</scope>
    <source>
        <strain evidence="2">Lalvin EC1118 / Prise de mousse</strain>
    </source>
</reference>
<accession>C8Z4P4</accession>
<sequence length="34" mass="4086">MLMILWFFNQMARCRVNFTGGDGYKPIILYHVIH</sequence>
<dbReference type="EMBL" id="FN393063">
    <property type="protein sequence ID" value="CAY78483.1"/>
    <property type="molecule type" value="Genomic_DNA"/>
</dbReference>
<dbReference type="Proteomes" id="UP000000286">
    <property type="component" value="Chromosome IV"/>
</dbReference>
<gene>
    <name evidence="1" type="ORF">EC1118_1D0_2091g</name>
</gene>
<name>C8Z4P4_YEAS8</name>
<protein>
    <submittedName>
        <fullName evidence="1">EC1118_1D0_2091p</fullName>
    </submittedName>
</protein>